<dbReference type="Proteomes" id="UP000295714">
    <property type="component" value="Unassembled WGS sequence"/>
</dbReference>
<evidence type="ECO:0000313" key="3">
    <source>
        <dbReference type="Proteomes" id="UP000295714"/>
    </source>
</evidence>
<evidence type="ECO:0008006" key="4">
    <source>
        <dbReference type="Google" id="ProtNLM"/>
    </source>
</evidence>
<dbReference type="OrthoDB" id="675330at2"/>
<evidence type="ECO:0000313" key="2">
    <source>
        <dbReference type="EMBL" id="TCK68908.1"/>
    </source>
</evidence>
<protein>
    <recommendedName>
        <fullName evidence="4">LTXXQ motif family protein</fullName>
    </recommendedName>
</protein>
<dbReference type="AlphaFoldDB" id="A0A4R1KUQ0"/>
<proteinExistence type="predicted"/>
<feature type="signal peptide" evidence="1">
    <location>
        <begin position="1"/>
        <end position="18"/>
    </location>
</feature>
<accession>A0A4R1KUQ0</accession>
<dbReference type="EMBL" id="SMGI01000001">
    <property type="protein sequence ID" value="TCK68908.1"/>
    <property type="molecule type" value="Genomic_DNA"/>
</dbReference>
<evidence type="ECO:0000256" key="1">
    <source>
        <dbReference type="SAM" id="SignalP"/>
    </source>
</evidence>
<gene>
    <name evidence="2" type="ORF">DFQ05_0418</name>
</gene>
<name>A0A4R1KUQ0_9FLAO</name>
<comment type="caution">
    <text evidence="2">The sequence shown here is derived from an EMBL/GenBank/DDBJ whole genome shotgun (WGS) entry which is preliminary data.</text>
</comment>
<feature type="chain" id="PRO_5020819329" description="LTXXQ motif family protein" evidence="1">
    <location>
        <begin position="19"/>
        <end position="151"/>
    </location>
</feature>
<organism evidence="2 3">
    <name type="scientific">Winogradskyella wandonensis</name>
    <dbReference type="NCBI Taxonomy" id="1442586"/>
    <lineage>
        <taxon>Bacteria</taxon>
        <taxon>Pseudomonadati</taxon>
        <taxon>Bacteroidota</taxon>
        <taxon>Flavobacteriia</taxon>
        <taxon>Flavobacteriales</taxon>
        <taxon>Flavobacteriaceae</taxon>
        <taxon>Winogradskyella</taxon>
    </lineage>
</organism>
<sequence length="151" mass="17656">MKRIITLLLLFAGLLSVAQPGQNGRMQERIKAQKVAFITEQLELSADEAEKFWPIYNNFDDKSNKIKSDYFRPIMRKIRKNQEVSESEANTLLEQMIEGENKMHLAKQTLLEDLKKVIPAKKIIKLKAVEDAFNKKLLERLKSLRDRRNKN</sequence>
<dbReference type="RefSeq" id="WP_132703082.1">
    <property type="nucleotide sequence ID" value="NZ_SMGI01000001.1"/>
</dbReference>
<reference evidence="2 3" key="1">
    <citation type="journal article" date="2015" name="Stand. Genomic Sci.">
        <title>Genomic Encyclopedia of Bacterial and Archaeal Type Strains, Phase III: the genomes of soil and plant-associated and newly described type strains.</title>
        <authorList>
            <person name="Whitman W.B."/>
            <person name="Woyke T."/>
            <person name="Klenk H.P."/>
            <person name="Zhou Y."/>
            <person name="Lilburn T.G."/>
            <person name="Beck B.J."/>
            <person name="De Vos P."/>
            <person name="Vandamme P."/>
            <person name="Eisen J.A."/>
            <person name="Garrity G."/>
            <person name="Hugenholtz P."/>
            <person name="Kyrpides N.C."/>
        </authorList>
    </citation>
    <scope>NUCLEOTIDE SEQUENCE [LARGE SCALE GENOMIC DNA]</scope>
    <source>
        <strain evidence="2 3">CECT 8445</strain>
    </source>
</reference>
<keyword evidence="3" id="KW-1185">Reference proteome</keyword>
<keyword evidence="1" id="KW-0732">Signal</keyword>